<feature type="non-terminal residue" evidence="1">
    <location>
        <position position="83"/>
    </location>
</feature>
<name>A0A9W7WQ90_TRIRA</name>
<evidence type="ECO:0000313" key="1">
    <source>
        <dbReference type="EMBL" id="KAI7806311.1"/>
    </source>
</evidence>
<protein>
    <submittedName>
        <fullName evidence="1">FXYD domain containing ion transport regulator 6 like</fullName>
    </submittedName>
</protein>
<gene>
    <name evidence="1" type="ORF">IRJ41_003765</name>
</gene>
<feature type="non-terminal residue" evidence="1">
    <location>
        <position position="1"/>
    </location>
</feature>
<organism evidence="1 2">
    <name type="scientific">Triplophysa rosa</name>
    <name type="common">Cave loach</name>
    <dbReference type="NCBI Taxonomy" id="992332"/>
    <lineage>
        <taxon>Eukaryota</taxon>
        <taxon>Metazoa</taxon>
        <taxon>Chordata</taxon>
        <taxon>Craniata</taxon>
        <taxon>Vertebrata</taxon>
        <taxon>Euteleostomi</taxon>
        <taxon>Actinopterygii</taxon>
        <taxon>Neopterygii</taxon>
        <taxon>Teleostei</taxon>
        <taxon>Ostariophysi</taxon>
        <taxon>Cypriniformes</taxon>
        <taxon>Nemacheilidae</taxon>
        <taxon>Triplophysa</taxon>
    </lineage>
</organism>
<dbReference type="EMBL" id="JAFHDT010000008">
    <property type="protein sequence ID" value="KAI7806311.1"/>
    <property type="molecule type" value="Genomic_DNA"/>
</dbReference>
<evidence type="ECO:0000313" key="2">
    <source>
        <dbReference type="Proteomes" id="UP001059041"/>
    </source>
</evidence>
<keyword evidence="2" id="KW-1185">Reference proteome</keyword>
<dbReference type="AlphaFoldDB" id="A0A9W7WQ90"/>
<reference evidence="1" key="1">
    <citation type="submission" date="2021-02" db="EMBL/GenBank/DDBJ databases">
        <title>Comparative genomics reveals that relaxation of natural selection precedes convergent phenotypic evolution of cavefish.</title>
        <authorList>
            <person name="Peng Z."/>
        </authorList>
    </citation>
    <scope>NUCLEOTIDE SEQUENCE</scope>
    <source>
        <tissue evidence="1">Muscle</tissue>
    </source>
</reference>
<sequence length="83" mass="9710">IRKSITAKIIPPILRDSLLYTTLYNPRTTKTYLYSTLCFMSQKEINGVITDLLVFEEPFVYKKHCKIFLLPHCCQHDSDNIKS</sequence>
<accession>A0A9W7WQ90</accession>
<proteinExistence type="predicted"/>
<dbReference type="Proteomes" id="UP001059041">
    <property type="component" value="Linkage Group LG8"/>
</dbReference>
<comment type="caution">
    <text evidence="1">The sequence shown here is derived from an EMBL/GenBank/DDBJ whole genome shotgun (WGS) entry which is preliminary data.</text>
</comment>